<proteinExistence type="predicted"/>
<keyword evidence="1" id="KW-0472">Membrane</keyword>
<comment type="caution">
    <text evidence="2">The sequence shown here is derived from an EMBL/GenBank/DDBJ whole genome shotgun (WGS) entry which is preliminary data.</text>
</comment>
<accession>A0A4R8IRW7</accession>
<keyword evidence="1" id="KW-1133">Transmembrane helix</keyword>
<keyword evidence="3" id="KW-1185">Reference proteome</keyword>
<keyword evidence="1" id="KW-0812">Transmembrane</keyword>
<dbReference type="RefSeq" id="WP_134080266.1">
    <property type="nucleotide sequence ID" value="NZ_SOQX01000001.1"/>
</dbReference>
<dbReference type="Proteomes" id="UP000294914">
    <property type="component" value="Unassembled WGS sequence"/>
</dbReference>
<evidence type="ECO:0000313" key="3">
    <source>
        <dbReference type="Proteomes" id="UP000294914"/>
    </source>
</evidence>
<gene>
    <name evidence="2" type="ORF">EDC23_0045</name>
</gene>
<reference evidence="2 3" key="1">
    <citation type="submission" date="2019-03" db="EMBL/GenBank/DDBJ databases">
        <title>Genomic Encyclopedia of Type Strains, Phase IV (KMG-IV): sequencing the most valuable type-strain genomes for metagenomic binning, comparative biology and taxonomic classification.</title>
        <authorList>
            <person name="Goeker M."/>
        </authorList>
    </citation>
    <scope>NUCLEOTIDE SEQUENCE [LARGE SCALE GENOMIC DNA]</scope>
    <source>
        <strain evidence="2 3">DSM 16326</strain>
    </source>
</reference>
<dbReference type="PANTHER" id="PTHR38468:SF1">
    <property type="entry name" value="SLL0939 PROTEIN"/>
    <property type="match status" value="1"/>
</dbReference>
<protein>
    <submittedName>
        <fullName evidence="2">Putative membrane protein</fullName>
    </submittedName>
</protein>
<dbReference type="OrthoDB" id="9812897at2"/>
<dbReference type="PANTHER" id="PTHR38468">
    <property type="entry name" value="SLL0939 PROTEIN"/>
    <property type="match status" value="1"/>
</dbReference>
<dbReference type="EMBL" id="SOQX01000001">
    <property type="protein sequence ID" value="TDY03676.1"/>
    <property type="molecule type" value="Genomic_DNA"/>
</dbReference>
<evidence type="ECO:0000313" key="2">
    <source>
        <dbReference type="EMBL" id="TDY03676.1"/>
    </source>
</evidence>
<name>A0A4R8IRW7_9GAMM</name>
<organism evidence="2 3">
    <name type="scientific">Thiohalophilus thiocyanatoxydans</name>
    <dbReference type="NCBI Taxonomy" id="381308"/>
    <lineage>
        <taxon>Bacteria</taxon>
        <taxon>Pseudomonadati</taxon>
        <taxon>Pseudomonadota</taxon>
        <taxon>Gammaproteobacteria</taxon>
        <taxon>Thiohalomonadales</taxon>
        <taxon>Thiohalophilaceae</taxon>
        <taxon>Thiohalophilus</taxon>
    </lineage>
</organism>
<feature type="transmembrane region" description="Helical" evidence="1">
    <location>
        <begin position="82"/>
        <end position="102"/>
    </location>
</feature>
<feature type="transmembrane region" description="Helical" evidence="1">
    <location>
        <begin position="12"/>
        <end position="36"/>
    </location>
</feature>
<dbReference type="AlphaFoldDB" id="A0A4R8IRW7"/>
<dbReference type="InterPro" id="IPR012427">
    <property type="entry name" value="DUF1622"/>
</dbReference>
<dbReference type="Pfam" id="PF07784">
    <property type="entry name" value="DUF1622"/>
    <property type="match status" value="1"/>
</dbReference>
<evidence type="ECO:0000256" key="1">
    <source>
        <dbReference type="SAM" id="Phobius"/>
    </source>
</evidence>
<sequence length="116" mass="13080">MSDAIRLIAEWSVLLIEALGIAIITLVAIYALVQALRRLFKETEREPIFQELRQRVGSGILLGLEFLIAADIIHTVAVDLTFYSVGVLAVVVLVRTFLSFTLELELTGRWPWQAQR</sequence>